<dbReference type="EMBL" id="CADCUA010000001">
    <property type="protein sequence ID" value="CAA9299477.1"/>
    <property type="molecule type" value="Genomic_DNA"/>
</dbReference>
<name>A0A6J4K936_9GAMM</name>
<gene>
    <name evidence="2" type="ORF">AVDCRST_MAG71-21</name>
</gene>
<feature type="region of interest" description="Disordered" evidence="1">
    <location>
        <begin position="109"/>
        <end position="128"/>
    </location>
</feature>
<evidence type="ECO:0000256" key="1">
    <source>
        <dbReference type="SAM" id="MobiDB-lite"/>
    </source>
</evidence>
<proteinExistence type="predicted"/>
<dbReference type="AlphaFoldDB" id="A0A6J4K936"/>
<sequence>EHHRPRCNARRHAARVLRGAGRACTRALWRPRAGGDGARDVRARVPRADEHAGADGRAAAGVVHRGALLAGGVRGRRGRDLSGGAVDLLAQLQRGAGIARAGLCHVDAADPRTADRRASRHRPRRRGL</sequence>
<protein>
    <submittedName>
        <fullName evidence="2">Distant similarity with leukotriene C4 synthase (Microsomal glutathione S-transferase)</fullName>
    </submittedName>
</protein>
<reference evidence="2" key="1">
    <citation type="submission" date="2020-02" db="EMBL/GenBank/DDBJ databases">
        <authorList>
            <person name="Meier V. D."/>
        </authorList>
    </citation>
    <scope>NUCLEOTIDE SEQUENCE</scope>
    <source>
        <strain evidence="2">AVDCRST_MAG71</strain>
    </source>
</reference>
<feature type="non-terminal residue" evidence="2">
    <location>
        <position position="128"/>
    </location>
</feature>
<accession>A0A6J4K936</accession>
<organism evidence="2">
    <name type="scientific">uncultured Lysobacter sp</name>
    <dbReference type="NCBI Taxonomy" id="271060"/>
    <lineage>
        <taxon>Bacteria</taxon>
        <taxon>Pseudomonadati</taxon>
        <taxon>Pseudomonadota</taxon>
        <taxon>Gammaproteobacteria</taxon>
        <taxon>Lysobacterales</taxon>
        <taxon>Lysobacteraceae</taxon>
        <taxon>Lysobacter</taxon>
        <taxon>environmental samples</taxon>
    </lineage>
</organism>
<feature type="compositionally biased region" description="Basic residues" evidence="1">
    <location>
        <begin position="118"/>
        <end position="128"/>
    </location>
</feature>
<dbReference type="GO" id="GO:0016740">
    <property type="term" value="F:transferase activity"/>
    <property type="evidence" value="ECO:0007669"/>
    <property type="project" value="UniProtKB-KW"/>
</dbReference>
<evidence type="ECO:0000313" key="2">
    <source>
        <dbReference type="EMBL" id="CAA9299477.1"/>
    </source>
</evidence>
<keyword evidence="2" id="KW-0808">Transferase</keyword>
<feature type="non-terminal residue" evidence="2">
    <location>
        <position position="1"/>
    </location>
</feature>